<dbReference type="Pfam" id="PF01476">
    <property type="entry name" value="LysM"/>
    <property type="match status" value="2"/>
</dbReference>
<dbReference type="InterPro" id="IPR036779">
    <property type="entry name" value="LysM_dom_sf"/>
</dbReference>
<evidence type="ECO:0000256" key="1">
    <source>
        <dbReference type="SAM" id="SignalP"/>
    </source>
</evidence>
<protein>
    <submittedName>
        <fullName evidence="3">Membrane proteins related to metalloendopeptidases</fullName>
    </submittedName>
</protein>
<feature type="domain" description="LysM" evidence="2">
    <location>
        <begin position="38"/>
        <end position="82"/>
    </location>
</feature>
<keyword evidence="1" id="KW-0732">Signal</keyword>
<dbReference type="STRING" id="360412.LARV_02498"/>
<reference evidence="3" key="1">
    <citation type="submission" date="2015-07" db="EMBL/GenBank/DDBJ databases">
        <title>Draft Genome Sequences of Anaerolinea thermolimosa IMO-1, Bellilinea caldifistulae GOMI-1, Leptolinea tardivitalis YMTK-2, Levilinea saccharolytica KIBI-1,Longilinea arvoryzae KOME-1, Previously Described as Members of the Anaerolineaceae (Chloroflexi).</title>
        <authorList>
            <person name="Sekiguchi Y."/>
            <person name="Ohashi A."/>
            <person name="Matsuura N."/>
            <person name="Tourlousse M.D."/>
        </authorList>
    </citation>
    <scope>NUCLEOTIDE SEQUENCE [LARGE SCALE GENOMIC DNA]</scope>
    <source>
        <strain evidence="3">KOME-1</strain>
    </source>
</reference>
<dbReference type="SUPFAM" id="SSF51261">
    <property type="entry name" value="Duplicated hybrid motif"/>
    <property type="match status" value="1"/>
</dbReference>
<dbReference type="Gene3D" id="3.10.350.10">
    <property type="entry name" value="LysM domain"/>
    <property type="match status" value="2"/>
</dbReference>
<dbReference type="InterPro" id="IPR050570">
    <property type="entry name" value="Cell_wall_metabolism_enzyme"/>
</dbReference>
<dbReference type="AlphaFoldDB" id="A0A0S7BI03"/>
<feature type="chain" id="PRO_5006632971" evidence="1">
    <location>
        <begin position="29"/>
        <end position="477"/>
    </location>
</feature>
<feature type="domain" description="LysM" evidence="2">
    <location>
        <begin position="93"/>
        <end position="137"/>
    </location>
</feature>
<accession>A0A0S7BI03</accession>
<keyword evidence="4" id="KW-1185">Reference proteome</keyword>
<dbReference type="Gene3D" id="2.70.70.10">
    <property type="entry name" value="Glucose Permease (Domain IIA)"/>
    <property type="match status" value="1"/>
</dbReference>
<feature type="signal peptide" evidence="1">
    <location>
        <begin position="1"/>
        <end position="28"/>
    </location>
</feature>
<dbReference type="CDD" id="cd00118">
    <property type="entry name" value="LysM"/>
    <property type="match status" value="1"/>
</dbReference>
<evidence type="ECO:0000313" key="4">
    <source>
        <dbReference type="Proteomes" id="UP000055060"/>
    </source>
</evidence>
<dbReference type="PROSITE" id="PS51782">
    <property type="entry name" value="LYSM"/>
    <property type="match status" value="2"/>
</dbReference>
<organism evidence="3">
    <name type="scientific">Longilinea arvoryzae</name>
    <dbReference type="NCBI Taxonomy" id="360412"/>
    <lineage>
        <taxon>Bacteria</taxon>
        <taxon>Bacillati</taxon>
        <taxon>Chloroflexota</taxon>
        <taxon>Anaerolineae</taxon>
        <taxon>Anaerolineales</taxon>
        <taxon>Anaerolineaceae</taxon>
        <taxon>Longilinea</taxon>
    </lineage>
</organism>
<dbReference type="EMBL" id="DF967972">
    <property type="protein sequence ID" value="GAP14724.1"/>
    <property type="molecule type" value="Genomic_DNA"/>
</dbReference>
<sequence length="477" mass="50988">MYSHLRLFKVITFLLLMTMLGMPFQAAAAQDQSTSDNPVYIVQQGDTLGAIAARFGVSTDAIIELNQISDPNLVTEGTRLQIPGMEGVSGVLTTTVVSLGQSTDGLLRQYQLSEEQLAKINRLTSPAELYAGSTLIIPQSDTQAQFVPQGSVASGGSLLDLAVGSGANPWTLVLLNDLENSISAVPGETLYRTARDGETSTSSISPLVQSIEISPLPLVQGSTAEIRVKTTTALTLTGSLNGRELRFFPFEDGYVALQGVFAMADTGPAPFELSGVDSNNQSFSFQQNVLIQSGHFANDATIYVDPATVDKSNTQPEEDQVAKIVSQVTSDKMWDGVFVKPIDVPAGYSMVPDCRTDSFGNRRSYNNGPYESFHSGVDLSKCGLAGNIYASAAGTVVFTGSLVVRGNYTVIDHGWGVFSAYGHQSEIDVKVGDHVEAGQLIGVIGATGRVDGPHLHWEIWVNGVLVQPLDWLDQAYP</sequence>
<dbReference type="GO" id="GO:0004222">
    <property type="term" value="F:metalloendopeptidase activity"/>
    <property type="evidence" value="ECO:0007669"/>
    <property type="project" value="TreeGrafter"/>
</dbReference>
<dbReference type="Pfam" id="PF01551">
    <property type="entry name" value="Peptidase_M23"/>
    <property type="match status" value="1"/>
</dbReference>
<dbReference type="InterPro" id="IPR016047">
    <property type="entry name" value="M23ase_b-sheet_dom"/>
</dbReference>
<dbReference type="SMART" id="SM00257">
    <property type="entry name" value="LysM"/>
    <property type="match status" value="2"/>
</dbReference>
<dbReference type="CDD" id="cd12797">
    <property type="entry name" value="M23_peptidase"/>
    <property type="match status" value="1"/>
</dbReference>
<gene>
    <name evidence="3" type="ORF">LARV_02498</name>
</gene>
<dbReference type="InterPro" id="IPR018392">
    <property type="entry name" value="LysM"/>
</dbReference>
<dbReference type="PANTHER" id="PTHR21666:SF287">
    <property type="entry name" value="CYTOPLASMIC MEMBRANE PROTEIN"/>
    <property type="match status" value="1"/>
</dbReference>
<dbReference type="Proteomes" id="UP000055060">
    <property type="component" value="Unassembled WGS sequence"/>
</dbReference>
<proteinExistence type="predicted"/>
<dbReference type="PANTHER" id="PTHR21666">
    <property type="entry name" value="PEPTIDASE-RELATED"/>
    <property type="match status" value="1"/>
</dbReference>
<evidence type="ECO:0000313" key="3">
    <source>
        <dbReference type="EMBL" id="GAP14724.1"/>
    </source>
</evidence>
<dbReference type="InterPro" id="IPR011055">
    <property type="entry name" value="Dup_hybrid_motif"/>
</dbReference>
<dbReference type="SUPFAM" id="SSF54106">
    <property type="entry name" value="LysM domain"/>
    <property type="match status" value="1"/>
</dbReference>
<evidence type="ECO:0000259" key="2">
    <source>
        <dbReference type="PROSITE" id="PS51782"/>
    </source>
</evidence>
<name>A0A0S7BI03_9CHLR</name>